<dbReference type="KEGG" id="hhw:NCTC503_01024"/>
<accession>A0A4U9R8A6</accession>
<protein>
    <submittedName>
        <fullName evidence="2">Uncharacterized protein</fullName>
    </submittedName>
</protein>
<proteinExistence type="predicted"/>
<keyword evidence="1" id="KW-0812">Transmembrane</keyword>
<dbReference type="Proteomes" id="UP000308489">
    <property type="component" value="Chromosome 1"/>
</dbReference>
<evidence type="ECO:0000313" key="3">
    <source>
        <dbReference type="Proteomes" id="UP000308489"/>
    </source>
</evidence>
<keyword evidence="3" id="KW-1185">Reference proteome</keyword>
<keyword evidence="1" id="KW-1133">Transmembrane helix</keyword>
<dbReference type="EMBL" id="LR590481">
    <property type="protein sequence ID" value="VTQ87068.1"/>
    <property type="molecule type" value="Genomic_DNA"/>
</dbReference>
<dbReference type="RefSeq" id="WP_138209724.1">
    <property type="nucleotide sequence ID" value="NZ_CBCRUQ010000004.1"/>
</dbReference>
<feature type="transmembrane region" description="Helical" evidence="1">
    <location>
        <begin position="6"/>
        <end position="29"/>
    </location>
</feature>
<keyword evidence="1" id="KW-0472">Membrane</keyword>
<evidence type="ECO:0000256" key="1">
    <source>
        <dbReference type="SAM" id="Phobius"/>
    </source>
</evidence>
<dbReference type="OrthoDB" id="1937822at2"/>
<sequence length="104" mass="12123">MKEITDIISTVGFPIACTLGLGWFVYILFGKMMESNREDKEKMYEVNKEDKERLYKEISYNREVNQELLETNRILATDIKKDVEDIKIGIGIGNMSLKKDREVV</sequence>
<organism evidence="2 3">
    <name type="scientific">Hathewaya histolytica</name>
    <name type="common">Clostridium histolyticum</name>
    <dbReference type="NCBI Taxonomy" id="1498"/>
    <lineage>
        <taxon>Bacteria</taxon>
        <taxon>Bacillati</taxon>
        <taxon>Bacillota</taxon>
        <taxon>Clostridia</taxon>
        <taxon>Eubacteriales</taxon>
        <taxon>Clostridiaceae</taxon>
        <taxon>Hathewaya</taxon>
    </lineage>
</organism>
<dbReference type="AlphaFoldDB" id="A0A4U9R8A6"/>
<gene>
    <name evidence="2" type="ORF">NCTC503_01024</name>
</gene>
<name>A0A4U9R8A6_HATHI</name>
<reference evidence="2 3" key="1">
    <citation type="submission" date="2019-05" db="EMBL/GenBank/DDBJ databases">
        <authorList>
            <consortium name="Pathogen Informatics"/>
        </authorList>
    </citation>
    <scope>NUCLEOTIDE SEQUENCE [LARGE SCALE GENOMIC DNA]</scope>
    <source>
        <strain evidence="2 3">NCTC503</strain>
    </source>
</reference>
<evidence type="ECO:0000313" key="2">
    <source>
        <dbReference type="EMBL" id="VTQ87068.1"/>
    </source>
</evidence>